<dbReference type="InterPro" id="IPR051480">
    <property type="entry name" value="Endocytic_GEF_Adapter"/>
</dbReference>
<gene>
    <name evidence="5" type="ORF">HHI36_020350</name>
</gene>
<dbReference type="PROSITE" id="PS50010">
    <property type="entry name" value="DH_2"/>
    <property type="match status" value="1"/>
</dbReference>
<dbReference type="PANTHER" id="PTHR46006">
    <property type="entry name" value="RHO GUANINE NUCLEOTIDE EXCHANGE FACTOR AT 64C, ISOFORM A"/>
    <property type="match status" value="1"/>
</dbReference>
<keyword evidence="2" id="KW-0963">Cytoplasm</keyword>
<reference evidence="5 6" key="1">
    <citation type="journal article" date="2021" name="BMC Biol.">
        <title>Horizontally acquired antibacterial genes associated with adaptive radiation of ladybird beetles.</title>
        <authorList>
            <person name="Li H.S."/>
            <person name="Tang X.F."/>
            <person name="Huang Y.H."/>
            <person name="Xu Z.Y."/>
            <person name="Chen M.L."/>
            <person name="Du X.Y."/>
            <person name="Qiu B.Y."/>
            <person name="Chen P.T."/>
            <person name="Zhang W."/>
            <person name="Slipinski A."/>
            <person name="Escalona H.E."/>
            <person name="Waterhouse R.M."/>
            <person name="Zwick A."/>
            <person name="Pang H."/>
        </authorList>
    </citation>
    <scope>NUCLEOTIDE SEQUENCE [LARGE SCALE GENOMIC DNA]</scope>
    <source>
        <strain evidence="5">SYSU2018</strain>
    </source>
</reference>
<dbReference type="CDD" id="cd00160">
    <property type="entry name" value="RhoGEF"/>
    <property type="match status" value="1"/>
</dbReference>
<organism evidence="5 6">
    <name type="scientific">Cryptolaemus montrouzieri</name>
    <dbReference type="NCBI Taxonomy" id="559131"/>
    <lineage>
        <taxon>Eukaryota</taxon>
        <taxon>Metazoa</taxon>
        <taxon>Ecdysozoa</taxon>
        <taxon>Arthropoda</taxon>
        <taxon>Hexapoda</taxon>
        <taxon>Insecta</taxon>
        <taxon>Pterygota</taxon>
        <taxon>Neoptera</taxon>
        <taxon>Endopterygota</taxon>
        <taxon>Coleoptera</taxon>
        <taxon>Polyphaga</taxon>
        <taxon>Cucujiformia</taxon>
        <taxon>Coccinelloidea</taxon>
        <taxon>Coccinellidae</taxon>
        <taxon>Scymninae</taxon>
        <taxon>Scymnini</taxon>
        <taxon>Cryptolaemus</taxon>
    </lineage>
</organism>
<dbReference type="GO" id="GO:0005737">
    <property type="term" value="C:cytoplasm"/>
    <property type="evidence" value="ECO:0007669"/>
    <property type="project" value="UniProtKB-SubCell"/>
</dbReference>
<comment type="caution">
    <text evidence="5">The sequence shown here is derived from an EMBL/GenBank/DDBJ whole genome shotgun (WGS) entry which is preliminary data.</text>
</comment>
<feature type="compositionally biased region" description="Polar residues" evidence="3">
    <location>
        <begin position="515"/>
        <end position="525"/>
    </location>
</feature>
<feature type="compositionally biased region" description="Polar residues" evidence="3">
    <location>
        <begin position="144"/>
        <end position="155"/>
    </location>
</feature>
<feature type="region of interest" description="Disordered" evidence="3">
    <location>
        <begin position="841"/>
        <end position="860"/>
    </location>
</feature>
<feature type="region of interest" description="Disordered" evidence="3">
    <location>
        <begin position="1343"/>
        <end position="1367"/>
    </location>
</feature>
<dbReference type="Gene3D" id="1.20.900.10">
    <property type="entry name" value="Dbl homology (DH) domain"/>
    <property type="match status" value="1"/>
</dbReference>
<evidence type="ECO:0000256" key="2">
    <source>
        <dbReference type="ARBA" id="ARBA00022490"/>
    </source>
</evidence>
<name>A0ABD2NA06_9CUCU</name>
<feature type="region of interest" description="Disordered" evidence="3">
    <location>
        <begin position="1125"/>
        <end position="1145"/>
    </location>
</feature>
<dbReference type="PANTHER" id="PTHR46006:SF5">
    <property type="entry name" value="DH DOMAIN-CONTAINING PROTEIN"/>
    <property type="match status" value="1"/>
</dbReference>
<feature type="compositionally biased region" description="Basic and acidic residues" evidence="3">
    <location>
        <begin position="539"/>
        <end position="556"/>
    </location>
</feature>
<evidence type="ECO:0000313" key="5">
    <source>
        <dbReference type="EMBL" id="KAL3275595.1"/>
    </source>
</evidence>
<dbReference type="InterPro" id="IPR000219">
    <property type="entry name" value="DH_dom"/>
</dbReference>
<proteinExistence type="predicted"/>
<feature type="region of interest" description="Disordered" evidence="3">
    <location>
        <begin position="411"/>
        <end position="651"/>
    </location>
</feature>
<evidence type="ECO:0000256" key="1">
    <source>
        <dbReference type="ARBA" id="ARBA00004496"/>
    </source>
</evidence>
<feature type="region of interest" description="Disordered" evidence="3">
    <location>
        <begin position="354"/>
        <end position="381"/>
    </location>
</feature>
<feature type="compositionally biased region" description="Low complexity" evidence="3">
    <location>
        <begin position="124"/>
        <end position="136"/>
    </location>
</feature>
<feature type="domain" description="DH" evidence="4">
    <location>
        <begin position="1187"/>
        <end position="1367"/>
    </location>
</feature>
<feature type="compositionally biased region" description="Polar residues" evidence="3">
    <location>
        <begin position="641"/>
        <end position="651"/>
    </location>
</feature>
<dbReference type="InterPro" id="IPR035899">
    <property type="entry name" value="DBL_dom_sf"/>
</dbReference>
<dbReference type="Proteomes" id="UP001516400">
    <property type="component" value="Unassembled WGS sequence"/>
</dbReference>
<feature type="compositionally biased region" description="Basic and acidic residues" evidence="3">
    <location>
        <begin position="841"/>
        <end position="851"/>
    </location>
</feature>
<protein>
    <recommendedName>
        <fullName evidence="4">DH domain-containing protein</fullName>
    </recommendedName>
</protein>
<accession>A0ABD2NA06</accession>
<comment type="subcellular location">
    <subcellularLocation>
        <location evidence="1">Cytoplasm</location>
    </subcellularLocation>
</comment>
<feature type="compositionally biased region" description="Basic and acidic residues" evidence="3">
    <location>
        <begin position="603"/>
        <end position="619"/>
    </location>
</feature>
<dbReference type="SUPFAM" id="SSF48065">
    <property type="entry name" value="DBL homology domain (DH-domain)"/>
    <property type="match status" value="1"/>
</dbReference>
<feature type="compositionally biased region" description="Basic and acidic residues" evidence="3">
    <location>
        <begin position="465"/>
        <end position="483"/>
    </location>
</feature>
<feature type="compositionally biased region" description="Basic and acidic residues" evidence="3">
    <location>
        <begin position="416"/>
        <end position="433"/>
    </location>
</feature>
<dbReference type="Pfam" id="PF00621">
    <property type="entry name" value="RhoGEF"/>
    <property type="match status" value="1"/>
</dbReference>
<feature type="compositionally biased region" description="Basic and acidic residues" evidence="3">
    <location>
        <begin position="1125"/>
        <end position="1135"/>
    </location>
</feature>
<feature type="region of interest" description="Disordered" evidence="3">
    <location>
        <begin position="124"/>
        <end position="285"/>
    </location>
</feature>
<feature type="compositionally biased region" description="Polar residues" evidence="3">
    <location>
        <begin position="1356"/>
        <end position="1367"/>
    </location>
</feature>
<evidence type="ECO:0000259" key="4">
    <source>
        <dbReference type="PROSITE" id="PS50010"/>
    </source>
</evidence>
<keyword evidence="6" id="KW-1185">Reference proteome</keyword>
<sequence length="1367" mass="153398">MAALVSHAMRRYPLSPPDGVYSSYSLKGDNNTWSQTPEQGESALSRSMRYADPWLYGSVRGAPPGSLVLAPAFVLCSCPDYLNGTKKSSHKKGPTVCKKCKGTRIAVSGNGETKFGTVRCYPTSSSSTALHSSTNSQVRAGTVRVTSSSRPSILPSTADPYDLMRKSRLNASSEANSPFRCRSISPSKRNGSSRTGRRSILECDINPYELMSTDVEPPPKDSSITFVNGQRIRVRPQAPDPDYEDLDDSNSKKPPENAVETTRPKPNRTAPEPPSVSPLAMNEADRNNPFKSILKKSSNFDITTMSSTSPTRRSGSHFYLPLPNSPRKKVQFLVESYERSREIVKEGTVETCPDYEDIESGETNDQSEVFEAEENSVSAENDNKVCTLRRSTSERFKVEPPKVVFLDTMALRSKVPRGDARDTFNHCDLEKLDGLVPKRKISPRPKDPPPLPPLQPQSQDFQASEVKRQDKIENEIEKEEKQNRNKHRTKEPPGGEFPLELQKEYPTSKLMKNLAQKTCESSSDSEYGKSKKSACSYSEQKKESKESSAEINEITRKITPPVDLKQINKPLDSSEGNNKPQVPPRKRSNNKQPLINIQYTNDEYPKEQRYESKDDEKNISLENNVSREISEKPPLRKRSNNKQPSFQIQTISEKTYGSVQAIVSSNTELSAEKMEPPISSSIRIEETGMEQKLIILKEADKSETKMDYSKRTVVQITPSSSPVHKIQIRNEFPETNNVQTISILDNAQRKTSIMINGDDCYSTVNVSDDVPLYQSSVVVRDYGIKDFVPTYRRSSSVYITGSFNDNSSPNNNLNKTTEEIKNDINRSEPCICKHNAQTQVTKEEKVDKEVSTDSSDLDQSLNVERSSTPDMLREILKDPVEAVKRNLVPHICGKSDVSRRPRDSKLKNQYPLLSFKETTAGTPGIPRDDSSPLRTCNFDSFLDDEKDACSEHSSSTQYEFVDAGSDCYTDHSNRSSVTEEELNNRTKFYELLADSSLLEVSENEDHHYECIGKNDADPIYEEIEIPPPLPSNPPPTNLLDDLKLDKEFTTRSIFEGASKYDILSYLVDAKERGIVPEDSYTFSSISTDDSKESSPKVCHISNVSDSSEDNSLVITGALIDDKNTFPKSSEIERNDSGVGSETSKSSLSKYRSKPVASVACEDCEGPLEAVGEDEPMLCRKCLKKRSERKEIIMEIVETEEKYSKDLQIILEEFYQPMLVAGLLTAEQLSTIFLNVEELLENSQSLAERLRDAVEIAIEQGDEDLLTVNIGKLFLEAAPMLHAFETYCVRQGPASLLLASLEKEKELLRIFLRVSQMENTLLRRMNLNSFLMVPVQRVTKYPFCSPDSTKSHRTTTKPENSSKNRSIR</sequence>
<evidence type="ECO:0000313" key="6">
    <source>
        <dbReference type="Proteomes" id="UP001516400"/>
    </source>
</evidence>
<dbReference type="SMART" id="SM00325">
    <property type="entry name" value="RhoGEF"/>
    <property type="match status" value="1"/>
</dbReference>
<dbReference type="EMBL" id="JABFTP020000083">
    <property type="protein sequence ID" value="KAL3275595.1"/>
    <property type="molecule type" value="Genomic_DNA"/>
</dbReference>
<evidence type="ECO:0000256" key="3">
    <source>
        <dbReference type="SAM" id="MobiDB-lite"/>
    </source>
</evidence>
<feature type="compositionally biased region" description="Polar residues" evidence="3">
    <location>
        <begin position="590"/>
        <end position="601"/>
    </location>
</feature>
<feature type="compositionally biased region" description="Polar residues" evidence="3">
    <location>
        <begin position="184"/>
        <end position="194"/>
    </location>
</feature>